<feature type="modified residue" description="4-aspartylphosphate" evidence="3">
    <location>
        <position position="59"/>
    </location>
</feature>
<dbReference type="Proteomes" id="UP000016860">
    <property type="component" value="Unassembled WGS sequence"/>
</dbReference>
<dbReference type="RefSeq" id="WP_020815258.1">
    <property type="nucleotide sequence ID" value="NZ_ATAY01000028.1"/>
</dbReference>
<dbReference type="Pfam" id="PF00072">
    <property type="entry name" value="Response_reg"/>
    <property type="match status" value="1"/>
</dbReference>
<comment type="caution">
    <text evidence="5">The sequence shown here is derived from an EMBL/GenBank/DDBJ whole genome shotgun (WGS) entry which is preliminary data.</text>
</comment>
<dbReference type="PANTHER" id="PTHR37299:SF1">
    <property type="entry name" value="STAGE 0 SPORULATION PROTEIN A HOMOLOG"/>
    <property type="match status" value="1"/>
</dbReference>
<accession>U4R286</accession>
<dbReference type="SMART" id="SM00850">
    <property type="entry name" value="LytTR"/>
    <property type="match status" value="1"/>
</dbReference>
<proteinExistence type="predicted"/>
<comment type="function">
    <text evidence="2">May play the central regulatory role in sporulation. It may be an element of the effector pathway responsible for the activation of sporulation genes in response to nutritional stress. Spo0A may act in concert with spo0H (a sigma factor) to control the expression of some genes that are critical to the sporulation process.</text>
</comment>
<dbReference type="Pfam" id="PF04397">
    <property type="entry name" value="LytTR"/>
    <property type="match status" value="1"/>
</dbReference>
<reference evidence="5 6" key="1">
    <citation type="journal article" date="2013" name="Genome Announc.">
        <title>Draft Genome Sequence of the Cellulolytic Bacterium Clostridium papyrosolvens C7 (ATCC 700395).</title>
        <authorList>
            <person name="Zepeda V."/>
            <person name="Dassa B."/>
            <person name="Borovok I."/>
            <person name="Lamed R."/>
            <person name="Bayer E.A."/>
            <person name="Cate J.H."/>
        </authorList>
    </citation>
    <scope>NUCLEOTIDE SEQUENCE [LARGE SCALE GENOMIC DNA]</scope>
    <source>
        <strain evidence="5 6">C7</strain>
    </source>
</reference>
<dbReference type="InterPro" id="IPR001789">
    <property type="entry name" value="Sig_transdc_resp-reg_receiver"/>
</dbReference>
<gene>
    <name evidence="5" type="ORF">L323_08565</name>
</gene>
<evidence type="ECO:0000259" key="4">
    <source>
        <dbReference type="PROSITE" id="PS50110"/>
    </source>
</evidence>
<dbReference type="STRING" id="1330534.L323_08565"/>
<dbReference type="SUPFAM" id="SSF52172">
    <property type="entry name" value="CheY-like"/>
    <property type="match status" value="1"/>
</dbReference>
<dbReference type="PROSITE" id="PS50110">
    <property type="entry name" value="RESPONSE_REGULATORY"/>
    <property type="match status" value="1"/>
</dbReference>
<dbReference type="GO" id="GO:0003677">
    <property type="term" value="F:DNA binding"/>
    <property type="evidence" value="ECO:0007669"/>
    <property type="project" value="InterPro"/>
</dbReference>
<evidence type="ECO:0000256" key="1">
    <source>
        <dbReference type="ARBA" id="ARBA00018672"/>
    </source>
</evidence>
<evidence type="ECO:0000313" key="6">
    <source>
        <dbReference type="Proteomes" id="UP000016860"/>
    </source>
</evidence>
<dbReference type="AlphaFoldDB" id="U4R286"/>
<organism evidence="5 6">
    <name type="scientific">Ruminiclostridium papyrosolvens C7</name>
    <dbReference type="NCBI Taxonomy" id="1330534"/>
    <lineage>
        <taxon>Bacteria</taxon>
        <taxon>Bacillati</taxon>
        <taxon>Bacillota</taxon>
        <taxon>Clostridia</taxon>
        <taxon>Eubacteriales</taxon>
        <taxon>Oscillospiraceae</taxon>
        <taxon>Ruminiclostridium</taxon>
    </lineage>
</organism>
<dbReference type="Gene3D" id="2.40.50.1020">
    <property type="entry name" value="LytTr DNA-binding domain"/>
    <property type="match status" value="1"/>
</dbReference>
<dbReference type="GO" id="GO:0000156">
    <property type="term" value="F:phosphorelay response regulator activity"/>
    <property type="evidence" value="ECO:0007669"/>
    <property type="project" value="InterPro"/>
</dbReference>
<dbReference type="SMART" id="SM00448">
    <property type="entry name" value="REC"/>
    <property type="match status" value="1"/>
</dbReference>
<dbReference type="EMBL" id="ATAY01000028">
    <property type="protein sequence ID" value="EPR12345.1"/>
    <property type="molecule type" value="Genomic_DNA"/>
</dbReference>
<protein>
    <recommendedName>
        <fullName evidence="1">Stage 0 sporulation protein A homolog</fullName>
    </recommendedName>
</protein>
<dbReference type="PATRIC" id="fig|1330534.3.peg.1705"/>
<evidence type="ECO:0000313" key="5">
    <source>
        <dbReference type="EMBL" id="EPR12345.1"/>
    </source>
</evidence>
<feature type="domain" description="Response regulatory" evidence="4">
    <location>
        <begin position="3"/>
        <end position="123"/>
    </location>
</feature>
<evidence type="ECO:0000256" key="3">
    <source>
        <dbReference type="PROSITE-ProRule" id="PRU00169"/>
    </source>
</evidence>
<dbReference type="CDD" id="cd00156">
    <property type="entry name" value="REC"/>
    <property type="match status" value="1"/>
</dbReference>
<keyword evidence="3" id="KW-0597">Phosphoprotein</keyword>
<sequence>MLNLAILDDDKGTIDEMITEISGLFERHNVEGDIIIATTDYNKFLKAIDENKVNCCIIDINLMEKTNGMSVAKQIRESNHEIKIIFYTACAHFIQIAYEVQAYWFVHKPQLDVLETALLRLNDEIKRQKQRVICIEVNTGDRENYGQYFIPLKSIYYIDCNNEKTYIHTVLDKVGQVEYATTETLKSLMSRIDDQIFQQCHKSIVVNTERILHKSNKSLTLHDGSVCDIGPRFRGYFKDWRPQL</sequence>
<dbReference type="InterPro" id="IPR046947">
    <property type="entry name" value="LytR-like"/>
</dbReference>
<dbReference type="OrthoDB" id="9809318at2"/>
<dbReference type="InterPro" id="IPR007492">
    <property type="entry name" value="LytTR_DNA-bd_dom"/>
</dbReference>
<name>U4R286_9FIRM</name>
<dbReference type="Gene3D" id="3.40.50.2300">
    <property type="match status" value="1"/>
</dbReference>
<dbReference type="InterPro" id="IPR011006">
    <property type="entry name" value="CheY-like_superfamily"/>
</dbReference>
<evidence type="ECO:0000256" key="2">
    <source>
        <dbReference type="ARBA" id="ARBA00024867"/>
    </source>
</evidence>
<dbReference type="PANTHER" id="PTHR37299">
    <property type="entry name" value="TRANSCRIPTIONAL REGULATOR-RELATED"/>
    <property type="match status" value="1"/>
</dbReference>